<evidence type="ECO:0000313" key="2">
    <source>
        <dbReference type="EMBL" id="GJS75022.1"/>
    </source>
</evidence>
<sequence>VPEVYMHQFWDSVYKHDTFYRFKMDKRKRFKLNLESSEISSRSALEYRVKTLMHFLLMNKLFSSEEPTKKSKRVKRSAKKSTKAPAGGVVIKETLEMPLSKKKEKVDVARGKGIKLLSDVALTEEAHGSGTVTKTAPSAAKIKPSVTSEGTGVKPGVPDVTEEESSEKNDSDDDKTQSDNENKSDSHHETDESESGSESDHEKNKEDEDDEEEVKDEFVKTSSNDSNDEDEAKITDKLKGTDAAMTNVQQGNGNLEILQVIEDAHVTLSTVPQKTEVPVTSSSHSSNLAAKFLNFSDIPHTNNEIVSAMDVHAHHEKRSRKDKDEDPFAGSDRGLKKRKTSKDVEPAKGPKAIESQSGSSKGDKSQSKSSRKSVQNTLGTTPEGGVLLGPERPRTYEDLSDTEKKRYDADVRAINIVLQGLPKDIYKLINHNIEAKAIWDNVKMLLADDQGDRIKSEIKDLAREWCSSTQAMGAHRIELRMKMQDKMLLMQAQENGAVLDEEELLFLAGEQDNTFDANVDNQPVQDLALNEDNIFQADECDAFDSDLDDEPTAQSIFIANLSSAGLANPQAGLSNASILSKVHILENAIDNSVTNLDEHEIHNEVQQPNVIDSNSVDVGNSNVIPYEQYLSVDNISVVPSCASSALKNCYTHHVPVNVPSSDEELENRQRPTRNKLHVKNE</sequence>
<feature type="compositionally biased region" description="Basic residues" evidence="1">
    <location>
        <begin position="670"/>
        <end position="681"/>
    </location>
</feature>
<feature type="region of interest" description="Disordered" evidence="1">
    <location>
        <begin position="656"/>
        <end position="681"/>
    </location>
</feature>
<feature type="compositionally biased region" description="Basic and acidic residues" evidence="1">
    <location>
        <begin position="166"/>
        <end position="190"/>
    </location>
</feature>
<feature type="compositionally biased region" description="Basic and acidic residues" evidence="1">
    <location>
        <begin position="391"/>
        <end position="402"/>
    </location>
</feature>
<evidence type="ECO:0008006" key="4">
    <source>
        <dbReference type="Google" id="ProtNLM"/>
    </source>
</evidence>
<accession>A0ABQ4YCZ6</accession>
<reference evidence="2" key="1">
    <citation type="journal article" date="2022" name="Int. J. Mol. Sci.">
        <title>Draft Genome of Tanacetum Coccineum: Genomic Comparison of Closely Related Tanacetum-Family Plants.</title>
        <authorList>
            <person name="Yamashiro T."/>
            <person name="Shiraishi A."/>
            <person name="Nakayama K."/>
            <person name="Satake H."/>
        </authorList>
    </citation>
    <scope>NUCLEOTIDE SEQUENCE</scope>
</reference>
<evidence type="ECO:0000313" key="3">
    <source>
        <dbReference type="Proteomes" id="UP001151760"/>
    </source>
</evidence>
<reference evidence="2" key="2">
    <citation type="submission" date="2022-01" db="EMBL/GenBank/DDBJ databases">
        <authorList>
            <person name="Yamashiro T."/>
            <person name="Shiraishi A."/>
            <person name="Satake H."/>
            <person name="Nakayama K."/>
        </authorList>
    </citation>
    <scope>NUCLEOTIDE SEQUENCE</scope>
</reference>
<keyword evidence="3" id="KW-1185">Reference proteome</keyword>
<evidence type="ECO:0000256" key="1">
    <source>
        <dbReference type="SAM" id="MobiDB-lite"/>
    </source>
</evidence>
<name>A0ABQ4YCZ6_9ASTR</name>
<organism evidence="2 3">
    <name type="scientific">Tanacetum coccineum</name>
    <dbReference type="NCBI Taxonomy" id="301880"/>
    <lineage>
        <taxon>Eukaryota</taxon>
        <taxon>Viridiplantae</taxon>
        <taxon>Streptophyta</taxon>
        <taxon>Embryophyta</taxon>
        <taxon>Tracheophyta</taxon>
        <taxon>Spermatophyta</taxon>
        <taxon>Magnoliopsida</taxon>
        <taxon>eudicotyledons</taxon>
        <taxon>Gunneridae</taxon>
        <taxon>Pentapetalae</taxon>
        <taxon>asterids</taxon>
        <taxon>campanulids</taxon>
        <taxon>Asterales</taxon>
        <taxon>Asteraceae</taxon>
        <taxon>Asteroideae</taxon>
        <taxon>Anthemideae</taxon>
        <taxon>Anthemidinae</taxon>
        <taxon>Tanacetum</taxon>
    </lineage>
</organism>
<protein>
    <recommendedName>
        <fullName evidence="4">Integrase, catalytic region, zinc finger, CCHC-type, peptidase aspartic, catalytic</fullName>
    </recommendedName>
</protein>
<feature type="region of interest" description="Disordered" evidence="1">
    <location>
        <begin position="312"/>
        <end position="402"/>
    </location>
</feature>
<feature type="region of interest" description="Disordered" evidence="1">
    <location>
        <begin position="126"/>
        <end position="232"/>
    </location>
</feature>
<dbReference type="Proteomes" id="UP001151760">
    <property type="component" value="Unassembled WGS sequence"/>
</dbReference>
<comment type="caution">
    <text evidence="2">The sequence shown here is derived from an EMBL/GenBank/DDBJ whole genome shotgun (WGS) entry which is preliminary data.</text>
</comment>
<proteinExistence type="predicted"/>
<gene>
    <name evidence="2" type="ORF">Tco_0724903</name>
</gene>
<feature type="non-terminal residue" evidence="2">
    <location>
        <position position="1"/>
    </location>
</feature>
<dbReference type="EMBL" id="BQNB010010274">
    <property type="protein sequence ID" value="GJS75022.1"/>
    <property type="molecule type" value="Genomic_DNA"/>
</dbReference>